<sequence length="283" mass="31173">MSSQEQTMQYVNANGATIPALGFDTFELAPADAEAMVAHALGAGYRHIDTAQMYNNEEAVGRGLKAGGVERGDLFLTTKVWTDRFNDGDLQASVRESLARLDTDYVDLLLLHWPNPDVALDETIAALNDVRAQGLARHIGVSNFTTPLIDAAVTHSSAPLVTDQVEYHPFLDQRPVLDRLAHHGMALTAYCPLAQGRVFREPTLERIGRAHGKNGGQVALRWLLQHDDVVAIPRSTRPAHIENNFEVFDFELTEEQMREIAGLHTADGRIIDPSFAPDWDTAA</sequence>
<dbReference type="Proteomes" id="UP000285123">
    <property type="component" value="Unassembled WGS sequence"/>
</dbReference>
<evidence type="ECO:0000256" key="3">
    <source>
        <dbReference type="ARBA" id="ARBA00023002"/>
    </source>
</evidence>
<comment type="similarity">
    <text evidence="1">Belongs to the aldo/keto reductase family.</text>
</comment>
<dbReference type="InterPro" id="IPR020471">
    <property type="entry name" value="AKR"/>
</dbReference>
<evidence type="ECO:0000256" key="1">
    <source>
        <dbReference type="ARBA" id="ARBA00007905"/>
    </source>
</evidence>
<dbReference type="InterPro" id="IPR018170">
    <property type="entry name" value="Aldo/ket_reductase_CS"/>
</dbReference>
<dbReference type="InterPro" id="IPR036812">
    <property type="entry name" value="NAD(P)_OxRdtase_dom_sf"/>
</dbReference>
<dbReference type="PANTHER" id="PTHR43827:SF3">
    <property type="entry name" value="NADP-DEPENDENT OXIDOREDUCTASE DOMAIN-CONTAINING PROTEIN"/>
    <property type="match status" value="1"/>
</dbReference>
<evidence type="ECO:0000256" key="2">
    <source>
        <dbReference type="ARBA" id="ARBA00022857"/>
    </source>
</evidence>
<feature type="domain" description="NADP-dependent oxidoreductase" evidence="8">
    <location>
        <begin position="27"/>
        <end position="262"/>
    </location>
</feature>
<comment type="caution">
    <text evidence="9">The sequence shown here is derived from an EMBL/GenBank/DDBJ whole genome shotgun (WGS) entry which is preliminary data.</text>
</comment>
<dbReference type="GO" id="GO:0051596">
    <property type="term" value="P:methylglyoxal catabolic process"/>
    <property type="evidence" value="ECO:0007669"/>
    <property type="project" value="TreeGrafter"/>
</dbReference>
<dbReference type="Pfam" id="PF00248">
    <property type="entry name" value="Aldo_ket_red"/>
    <property type="match status" value="1"/>
</dbReference>
<feature type="active site" description="Proton donor" evidence="5">
    <location>
        <position position="54"/>
    </location>
</feature>
<evidence type="ECO:0000256" key="6">
    <source>
        <dbReference type="PIRSR" id="PIRSR000097-2"/>
    </source>
</evidence>
<protein>
    <submittedName>
        <fullName evidence="9">2,5-didehydrogluconate reductase</fullName>
    </submittedName>
</protein>
<proteinExistence type="inferred from homology"/>
<dbReference type="InterPro" id="IPR023210">
    <property type="entry name" value="NADP_OxRdtase_dom"/>
</dbReference>
<dbReference type="PRINTS" id="PR00069">
    <property type="entry name" value="ALDKETRDTASE"/>
</dbReference>
<dbReference type="PROSITE" id="PS00798">
    <property type="entry name" value="ALDOKETO_REDUCTASE_1"/>
    <property type="match status" value="1"/>
</dbReference>
<reference evidence="9 10" key="1">
    <citation type="submission" date="2013-10" db="EMBL/GenBank/DDBJ databases">
        <title>Salinisphaera halophila YIM 95161 Genome Sequencing.</title>
        <authorList>
            <person name="Lai Q."/>
            <person name="Li C."/>
            <person name="Shao Z."/>
        </authorList>
    </citation>
    <scope>NUCLEOTIDE SEQUENCE [LARGE SCALE GENOMIC DNA]</scope>
    <source>
        <strain evidence="9 10">YIM 95161</strain>
    </source>
</reference>
<evidence type="ECO:0000313" key="9">
    <source>
        <dbReference type="EMBL" id="ROO30998.1"/>
    </source>
</evidence>
<feature type="site" description="Lowers pKa of active site Tyr" evidence="7">
    <location>
        <position position="79"/>
    </location>
</feature>
<evidence type="ECO:0000313" key="10">
    <source>
        <dbReference type="Proteomes" id="UP000285123"/>
    </source>
</evidence>
<keyword evidence="2" id="KW-0521">NADP</keyword>
<dbReference type="CDD" id="cd19140">
    <property type="entry name" value="AKR_AKR3F3"/>
    <property type="match status" value="1"/>
</dbReference>
<dbReference type="AlphaFoldDB" id="A0A423PZP1"/>
<dbReference type="PANTHER" id="PTHR43827">
    <property type="entry name" value="2,5-DIKETO-D-GLUCONIC ACID REDUCTASE"/>
    <property type="match status" value="1"/>
</dbReference>
<name>A0A423PZP1_9GAMM</name>
<dbReference type="EMBL" id="AYKF01000072">
    <property type="protein sequence ID" value="ROO30998.1"/>
    <property type="molecule type" value="Genomic_DNA"/>
</dbReference>
<evidence type="ECO:0000256" key="5">
    <source>
        <dbReference type="PIRSR" id="PIRSR000097-1"/>
    </source>
</evidence>
<dbReference type="SUPFAM" id="SSF51430">
    <property type="entry name" value="NAD(P)-linked oxidoreductase"/>
    <property type="match status" value="1"/>
</dbReference>
<comment type="catalytic activity">
    <reaction evidence="4">
        <text>hydroxyacetone + NADP(+) = methylglyoxal + NADPH + H(+)</text>
        <dbReference type="Rhea" id="RHEA:27986"/>
        <dbReference type="ChEBI" id="CHEBI:15378"/>
        <dbReference type="ChEBI" id="CHEBI:17158"/>
        <dbReference type="ChEBI" id="CHEBI:27957"/>
        <dbReference type="ChEBI" id="CHEBI:57783"/>
        <dbReference type="ChEBI" id="CHEBI:58349"/>
    </reaction>
</comment>
<evidence type="ECO:0000256" key="4">
    <source>
        <dbReference type="ARBA" id="ARBA00049445"/>
    </source>
</evidence>
<keyword evidence="3" id="KW-0560">Oxidoreductase</keyword>
<evidence type="ECO:0000256" key="7">
    <source>
        <dbReference type="PIRSR" id="PIRSR000097-3"/>
    </source>
</evidence>
<organism evidence="9 10">
    <name type="scientific">Salinisphaera orenii YIM 95161</name>
    <dbReference type="NCBI Taxonomy" id="1051139"/>
    <lineage>
        <taxon>Bacteria</taxon>
        <taxon>Pseudomonadati</taxon>
        <taxon>Pseudomonadota</taxon>
        <taxon>Gammaproteobacteria</taxon>
        <taxon>Salinisphaerales</taxon>
        <taxon>Salinisphaeraceae</taxon>
        <taxon>Salinisphaera</taxon>
    </lineage>
</organism>
<accession>A0A423PZP1</accession>
<dbReference type="PIRSF" id="PIRSF000097">
    <property type="entry name" value="AKR"/>
    <property type="match status" value="1"/>
</dbReference>
<evidence type="ECO:0000259" key="8">
    <source>
        <dbReference type="Pfam" id="PF00248"/>
    </source>
</evidence>
<dbReference type="Gene3D" id="3.20.20.100">
    <property type="entry name" value="NADP-dependent oxidoreductase domain"/>
    <property type="match status" value="1"/>
</dbReference>
<gene>
    <name evidence="9" type="ORF">SAHL_07010</name>
</gene>
<dbReference type="PROSITE" id="PS00062">
    <property type="entry name" value="ALDOKETO_REDUCTASE_2"/>
    <property type="match status" value="1"/>
</dbReference>
<dbReference type="FunFam" id="3.20.20.100:FF:000002">
    <property type="entry name" value="2,5-diketo-D-gluconic acid reductase A"/>
    <property type="match status" value="1"/>
</dbReference>
<feature type="binding site" evidence="6">
    <location>
        <position position="112"/>
    </location>
    <ligand>
        <name>substrate</name>
    </ligand>
</feature>
<dbReference type="GO" id="GO:1990002">
    <property type="term" value="F:methylglyoxal reductase (NADPH) (acetol producing) activity"/>
    <property type="evidence" value="ECO:0007669"/>
    <property type="project" value="TreeGrafter"/>
</dbReference>